<feature type="domain" description="L,D-TPase catalytic" evidence="11">
    <location>
        <begin position="70"/>
        <end position="207"/>
    </location>
</feature>
<dbReference type="InterPro" id="IPR038063">
    <property type="entry name" value="Transpep_catalytic_dom"/>
</dbReference>
<dbReference type="GeneID" id="31491297"/>
<feature type="active site" description="Proton donor/acceptor" evidence="9">
    <location>
        <position position="167"/>
    </location>
</feature>
<reference key="1">
    <citation type="submission" date="2008-12" db="EMBL/GenBank/DDBJ databases">
        <title>Complete genome sequence of Rhodobacter capsulatus SB1003.</title>
        <authorList>
            <person name="Strnad H."/>
            <person name="Lapidus A."/>
            <person name="Vlcek C."/>
            <person name="Ulbrich P."/>
            <person name="Paces J."/>
            <person name="Maltsev N."/>
            <person name="Kumar V."/>
            <person name="Kogan Y."/>
            <person name="Milgram A."/>
            <person name="Rebrekov D."/>
            <person name="Mazur M."/>
            <person name="Cox R."/>
            <person name="Kyrpides N."/>
            <person name="Kolar M."/>
            <person name="Sachova J."/>
            <person name="Ridl J."/>
            <person name="Ivanova N."/>
            <person name="Kapatral V."/>
            <person name="Los T."/>
            <person name="Lykidis A."/>
            <person name="Mikhailova N."/>
            <person name="Reznik G."/>
            <person name="Vasieva O."/>
            <person name="Fonstein M."/>
            <person name="Paces V."/>
            <person name="Haselkorn R."/>
        </authorList>
    </citation>
    <scope>NUCLEOTIDE SEQUENCE</scope>
    <source>
        <strain>SB1003</strain>
    </source>
</reference>
<dbReference type="Pfam" id="PF03734">
    <property type="entry name" value="YkuD"/>
    <property type="match status" value="1"/>
</dbReference>
<dbReference type="RefSeq" id="WP_013068178.1">
    <property type="nucleotide sequence ID" value="NC_014034.1"/>
</dbReference>
<evidence type="ECO:0000256" key="10">
    <source>
        <dbReference type="SAM" id="SignalP"/>
    </source>
</evidence>
<evidence type="ECO:0000256" key="5">
    <source>
        <dbReference type="ARBA" id="ARBA00022801"/>
    </source>
</evidence>
<feature type="active site" description="Nucleophile" evidence="9">
    <location>
        <position position="183"/>
    </location>
</feature>
<evidence type="ECO:0000256" key="8">
    <source>
        <dbReference type="ARBA" id="ARBA00023316"/>
    </source>
</evidence>
<dbReference type="MEROPS" id="C82.003"/>
<dbReference type="GO" id="GO:0071972">
    <property type="term" value="F:peptidoglycan L,D-transpeptidase activity"/>
    <property type="evidence" value="ECO:0007669"/>
    <property type="project" value="TreeGrafter"/>
</dbReference>
<dbReference type="PANTHER" id="PTHR30582:SF24">
    <property type="entry name" value="L,D-TRANSPEPTIDASE ERFK_SRFK-RELATED"/>
    <property type="match status" value="1"/>
</dbReference>
<dbReference type="GO" id="GO:0008360">
    <property type="term" value="P:regulation of cell shape"/>
    <property type="evidence" value="ECO:0007669"/>
    <property type="project" value="UniProtKB-UniRule"/>
</dbReference>
<keyword evidence="5" id="KW-0378">Hydrolase</keyword>
<evidence type="ECO:0000313" key="12">
    <source>
        <dbReference type="EMBL" id="ADE86199.1"/>
    </source>
</evidence>
<evidence type="ECO:0000256" key="2">
    <source>
        <dbReference type="ARBA" id="ARBA00005992"/>
    </source>
</evidence>
<evidence type="ECO:0000256" key="6">
    <source>
        <dbReference type="ARBA" id="ARBA00022960"/>
    </source>
</evidence>
<keyword evidence="6 9" id="KW-0133">Cell shape</keyword>
<dbReference type="AlphaFoldDB" id="D5AMC3"/>
<evidence type="ECO:0000256" key="9">
    <source>
        <dbReference type="PROSITE-ProRule" id="PRU01373"/>
    </source>
</evidence>
<dbReference type="InterPro" id="IPR050979">
    <property type="entry name" value="LD-transpeptidase"/>
</dbReference>
<dbReference type="PROSITE" id="PS52029">
    <property type="entry name" value="LD_TPASE"/>
    <property type="match status" value="1"/>
</dbReference>
<protein>
    <submittedName>
        <fullName evidence="12">ErfK/YbiS/YcfS/YnhG family protein</fullName>
    </submittedName>
</protein>
<dbReference type="STRING" id="272942.RCAP_rcc02469"/>
<dbReference type="Gene3D" id="2.40.440.10">
    <property type="entry name" value="L,D-transpeptidase catalytic domain-like"/>
    <property type="match status" value="1"/>
</dbReference>
<evidence type="ECO:0000259" key="11">
    <source>
        <dbReference type="PROSITE" id="PS52029"/>
    </source>
</evidence>
<keyword evidence="8 9" id="KW-0961">Cell wall biogenesis/degradation</keyword>
<dbReference type="EMBL" id="CP001312">
    <property type="protein sequence ID" value="ADE86199.1"/>
    <property type="molecule type" value="Genomic_DNA"/>
</dbReference>
<keyword evidence="3" id="KW-0328">Glycosyltransferase</keyword>
<name>D5AMC3_RHOCB</name>
<dbReference type="Proteomes" id="UP000002361">
    <property type="component" value="Chromosome"/>
</dbReference>
<dbReference type="InterPro" id="IPR005490">
    <property type="entry name" value="LD_TPept_cat_dom"/>
</dbReference>
<dbReference type="GO" id="GO:0018104">
    <property type="term" value="P:peptidoglycan-protein cross-linking"/>
    <property type="evidence" value="ECO:0007669"/>
    <property type="project" value="TreeGrafter"/>
</dbReference>
<keyword evidence="10" id="KW-0732">Signal</keyword>
<dbReference type="eggNOG" id="COG1376">
    <property type="taxonomic scope" value="Bacteria"/>
</dbReference>
<feature type="chain" id="PRO_5003068459" evidence="10">
    <location>
        <begin position="23"/>
        <end position="207"/>
    </location>
</feature>
<evidence type="ECO:0000256" key="4">
    <source>
        <dbReference type="ARBA" id="ARBA00022679"/>
    </source>
</evidence>
<evidence type="ECO:0000256" key="1">
    <source>
        <dbReference type="ARBA" id="ARBA00004752"/>
    </source>
</evidence>
<dbReference type="SUPFAM" id="SSF141523">
    <property type="entry name" value="L,D-transpeptidase catalytic domain-like"/>
    <property type="match status" value="1"/>
</dbReference>
<feature type="signal peptide" evidence="10">
    <location>
        <begin position="1"/>
        <end position="22"/>
    </location>
</feature>
<reference evidence="12 13" key="2">
    <citation type="journal article" date="2010" name="J. Bacteriol.">
        <title>Complete genome sequence of the photosynthetic purple nonsulfur bacterium Rhodobacter capsulatus SB 1003.</title>
        <authorList>
            <person name="Strnad H."/>
            <person name="Lapidus A."/>
            <person name="Paces J."/>
            <person name="Ulbrich P."/>
            <person name="Vlcek C."/>
            <person name="Paces V."/>
            <person name="Haselkorn R."/>
        </authorList>
    </citation>
    <scope>NUCLEOTIDE SEQUENCE [LARGE SCALE GENOMIC DNA]</scope>
    <source>
        <strain evidence="13">ATCC BAA-309 / NBRC 16581 / SB1003</strain>
    </source>
</reference>
<dbReference type="KEGG" id="rcp:RCAP_rcc02469"/>
<keyword evidence="7 9" id="KW-0573">Peptidoglycan synthesis</keyword>
<dbReference type="PANTHER" id="PTHR30582">
    <property type="entry name" value="L,D-TRANSPEPTIDASE"/>
    <property type="match status" value="1"/>
</dbReference>
<dbReference type="OrthoDB" id="9795305at2"/>
<keyword evidence="4" id="KW-0808">Transferase</keyword>
<evidence type="ECO:0000313" key="13">
    <source>
        <dbReference type="Proteomes" id="UP000002361"/>
    </source>
</evidence>
<dbReference type="HOGENOM" id="CLU_042399_2_2_5"/>
<comment type="similarity">
    <text evidence="2">Belongs to the YkuD family.</text>
</comment>
<keyword evidence="13" id="KW-1185">Reference proteome</keyword>
<evidence type="ECO:0000256" key="7">
    <source>
        <dbReference type="ARBA" id="ARBA00022984"/>
    </source>
</evidence>
<accession>D5AMC3</accession>
<sequence length="207" mass="22074">MYRRTFLTSLAALGVAAKPLFAQAPAVAAAAPAAAAKAASPAAAPAKTWPIAPQFYPTEVDVKPDLAVGSIIVVSDKFFLYHIIAPGKAMRYGVAVGRSELQFRGQATVARKVEWPSWKPTPEMVKRSPSHYARYAETGMPGGPGNPLGARAMYLYQNGHDTGIRIHGTIEPSSIGHAVSNGCLRMVNDHVMALYKVVELGTPVTVY</sequence>
<evidence type="ECO:0000256" key="3">
    <source>
        <dbReference type="ARBA" id="ARBA00022676"/>
    </source>
</evidence>
<dbReference type="UniPathway" id="UPA00219"/>
<dbReference type="GO" id="GO:0005576">
    <property type="term" value="C:extracellular region"/>
    <property type="evidence" value="ECO:0007669"/>
    <property type="project" value="TreeGrafter"/>
</dbReference>
<organism evidence="12 13">
    <name type="scientific">Rhodobacter capsulatus (strain ATCC BAA-309 / NBRC 16581 / SB1003)</name>
    <dbReference type="NCBI Taxonomy" id="272942"/>
    <lineage>
        <taxon>Bacteria</taxon>
        <taxon>Pseudomonadati</taxon>
        <taxon>Pseudomonadota</taxon>
        <taxon>Alphaproteobacteria</taxon>
        <taxon>Rhodobacterales</taxon>
        <taxon>Rhodobacter group</taxon>
        <taxon>Rhodobacter</taxon>
    </lineage>
</organism>
<dbReference type="CDD" id="cd16913">
    <property type="entry name" value="YkuD_like"/>
    <property type="match status" value="1"/>
</dbReference>
<dbReference type="FunFam" id="2.40.440.10:FF:000002">
    <property type="entry name" value="L,D-transpeptidase ErfK/SrfK"/>
    <property type="match status" value="1"/>
</dbReference>
<comment type="pathway">
    <text evidence="1 9">Cell wall biogenesis; peptidoglycan biosynthesis.</text>
</comment>
<dbReference type="GO" id="GO:0016757">
    <property type="term" value="F:glycosyltransferase activity"/>
    <property type="evidence" value="ECO:0007669"/>
    <property type="project" value="UniProtKB-KW"/>
</dbReference>
<dbReference type="GO" id="GO:0071555">
    <property type="term" value="P:cell wall organization"/>
    <property type="evidence" value="ECO:0007669"/>
    <property type="project" value="UniProtKB-UniRule"/>
</dbReference>
<gene>
    <name evidence="12" type="ordered locus">RCAP_rcc02469</name>
</gene>
<proteinExistence type="inferred from homology"/>